<accession>A0A1R4K011</accession>
<keyword evidence="2" id="KW-1185">Reference proteome</keyword>
<evidence type="ECO:0000313" key="2">
    <source>
        <dbReference type="Proteomes" id="UP000188342"/>
    </source>
</evidence>
<reference evidence="1 2" key="1">
    <citation type="submission" date="2017-02" db="EMBL/GenBank/DDBJ databases">
        <authorList>
            <person name="Peterson S.W."/>
        </authorList>
    </citation>
    <scope>NUCLEOTIDE SEQUENCE [LARGE SCALE GENOMIC DNA]</scope>
    <source>
        <strain evidence="1 2">LSP_Lj1</strain>
    </source>
</reference>
<organism evidence="1 2">
    <name type="scientific">Luteococcus japonicus LSP_Lj1</name>
    <dbReference type="NCBI Taxonomy" id="1255658"/>
    <lineage>
        <taxon>Bacteria</taxon>
        <taxon>Bacillati</taxon>
        <taxon>Actinomycetota</taxon>
        <taxon>Actinomycetes</taxon>
        <taxon>Propionibacteriales</taxon>
        <taxon>Propionibacteriaceae</taxon>
        <taxon>Luteococcus</taxon>
    </lineage>
</organism>
<protein>
    <submittedName>
        <fullName evidence="1">Uncharacterized protein</fullName>
    </submittedName>
</protein>
<gene>
    <name evidence="1" type="ORF">FM114_10540</name>
</gene>
<dbReference type="EMBL" id="FUKQ01000038">
    <property type="protein sequence ID" value="SJN37494.1"/>
    <property type="molecule type" value="Genomic_DNA"/>
</dbReference>
<name>A0A1R4K011_9ACTN</name>
<proteinExistence type="predicted"/>
<dbReference type="STRING" id="1255658.FM114_10540"/>
<evidence type="ECO:0000313" key="1">
    <source>
        <dbReference type="EMBL" id="SJN37494.1"/>
    </source>
</evidence>
<sequence>MQDELDWRHRGDYIAKHDVTPQWADEAFADPSRLMIDPDPASESGRTIRVIGWSVTLEALVTVIALPDDGVIWGVNAWRSNSTDQRRYREEATDED</sequence>
<dbReference type="Proteomes" id="UP000188342">
    <property type="component" value="Unassembled WGS sequence"/>
</dbReference>
<dbReference type="AlphaFoldDB" id="A0A1R4K011"/>